<name>A0ABP8ILM3_9BACT</name>
<evidence type="ECO:0000313" key="2">
    <source>
        <dbReference type="EMBL" id="GAA4361621.1"/>
    </source>
</evidence>
<dbReference type="Proteomes" id="UP001501153">
    <property type="component" value="Unassembled WGS sequence"/>
</dbReference>
<proteinExistence type="predicted"/>
<dbReference type="EMBL" id="BAABGZ010000061">
    <property type="protein sequence ID" value="GAA4361621.1"/>
    <property type="molecule type" value="Genomic_DNA"/>
</dbReference>
<gene>
    <name evidence="2" type="ORF">GCM10023185_28810</name>
</gene>
<feature type="transmembrane region" description="Helical" evidence="1">
    <location>
        <begin position="6"/>
        <end position="30"/>
    </location>
</feature>
<evidence type="ECO:0000256" key="1">
    <source>
        <dbReference type="SAM" id="Phobius"/>
    </source>
</evidence>
<organism evidence="2 3">
    <name type="scientific">Hymenobacter saemangeumensis</name>
    <dbReference type="NCBI Taxonomy" id="1084522"/>
    <lineage>
        <taxon>Bacteria</taxon>
        <taxon>Pseudomonadati</taxon>
        <taxon>Bacteroidota</taxon>
        <taxon>Cytophagia</taxon>
        <taxon>Cytophagales</taxon>
        <taxon>Hymenobacteraceae</taxon>
        <taxon>Hymenobacter</taxon>
    </lineage>
</organism>
<keyword evidence="3" id="KW-1185">Reference proteome</keyword>
<reference evidence="3" key="1">
    <citation type="journal article" date="2019" name="Int. J. Syst. Evol. Microbiol.">
        <title>The Global Catalogue of Microorganisms (GCM) 10K type strain sequencing project: providing services to taxonomists for standard genome sequencing and annotation.</title>
        <authorList>
            <consortium name="The Broad Institute Genomics Platform"/>
            <consortium name="The Broad Institute Genome Sequencing Center for Infectious Disease"/>
            <person name="Wu L."/>
            <person name="Ma J."/>
        </authorList>
    </citation>
    <scope>NUCLEOTIDE SEQUENCE [LARGE SCALE GENOMIC DNA]</scope>
    <source>
        <strain evidence="3">JCM 17923</strain>
    </source>
</reference>
<comment type="caution">
    <text evidence="2">The sequence shown here is derived from an EMBL/GenBank/DDBJ whole genome shotgun (WGS) entry which is preliminary data.</text>
</comment>
<sequence length="124" mass="13302">MDTEMAYFYTFTHIFPFMKQIIIIGGLLMFPILAQAQVGVGTASPAPSAAVDIVSTARGLLIPRMTQAQRVAIASPATGLLVFQIDINQGFFFFDGTAWNKLAVVGSSNSSTSNETLIYTADGF</sequence>
<keyword evidence="1" id="KW-0812">Transmembrane</keyword>
<protein>
    <submittedName>
        <fullName evidence="2">Uncharacterized protein</fullName>
    </submittedName>
</protein>
<accession>A0ABP8ILM3</accession>
<keyword evidence="1" id="KW-1133">Transmembrane helix</keyword>
<evidence type="ECO:0000313" key="3">
    <source>
        <dbReference type="Proteomes" id="UP001501153"/>
    </source>
</evidence>
<keyword evidence="1" id="KW-0472">Membrane</keyword>